<dbReference type="WBParaSite" id="nRc.2.0.1.t15213-RA">
    <property type="protein sequence ID" value="nRc.2.0.1.t15213-RA"/>
    <property type="gene ID" value="nRc.2.0.1.g15213"/>
</dbReference>
<dbReference type="AlphaFoldDB" id="A0A915IP40"/>
<reference evidence="2" key="1">
    <citation type="submission" date="2022-11" db="UniProtKB">
        <authorList>
            <consortium name="WormBaseParasite"/>
        </authorList>
    </citation>
    <scope>IDENTIFICATION</scope>
</reference>
<sequence>MQDPDPVGFAVKNPDPTIARKSDLSFIHKSRQVKLTRLKKQYDRIATYLLPYRENLKPTPRDEQ</sequence>
<dbReference type="Proteomes" id="UP000887565">
    <property type="component" value="Unplaced"/>
</dbReference>
<proteinExistence type="predicted"/>
<keyword evidence="1" id="KW-1185">Reference proteome</keyword>
<evidence type="ECO:0000313" key="2">
    <source>
        <dbReference type="WBParaSite" id="nRc.2.0.1.t15213-RA"/>
    </source>
</evidence>
<protein>
    <submittedName>
        <fullName evidence="2">Uncharacterized protein</fullName>
    </submittedName>
</protein>
<organism evidence="1 2">
    <name type="scientific">Romanomermis culicivorax</name>
    <name type="common">Nematode worm</name>
    <dbReference type="NCBI Taxonomy" id="13658"/>
    <lineage>
        <taxon>Eukaryota</taxon>
        <taxon>Metazoa</taxon>
        <taxon>Ecdysozoa</taxon>
        <taxon>Nematoda</taxon>
        <taxon>Enoplea</taxon>
        <taxon>Dorylaimia</taxon>
        <taxon>Mermithida</taxon>
        <taxon>Mermithoidea</taxon>
        <taxon>Mermithidae</taxon>
        <taxon>Romanomermis</taxon>
    </lineage>
</organism>
<evidence type="ECO:0000313" key="1">
    <source>
        <dbReference type="Proteomes" id="UP000887565"/>
    </source>
</evidence>
<accession>A0A915IP40</accession>
<name>A0A915IP40_ROMCU</name>